<dbReference type="GO" id="GO:0008422">
    <property type="term" value="F:beta-glucosidase activity"/>
    <property type="evidence" value="ECO:0007669"/>
    <property type="project" value="UniProtKB-EC"/>
</dbReference>
<organism evidence="6 7">
    <name type="scientific">Pedococcus badiiscoriae</name>
    <dbReference type="NCBI Taxonomy" id="642776"/>
    <lineage>
        <taxon>Bacteria</taxon>
        <taxon>Bacillati</taxon>
        <taxon>Actinomycetota</taxon>
        <taxon>Actinomycetes</taxon>
        <taxon>Micrococcales</taxon>
        <taxon>Intrasporangiaceae</taxon>
        <taxon>Pedococcus</taxon>
    </lineage>
</organism>
<dbReference type="RefSeq" id="WP_179421364.1">
    <property type="nucleotide sequence ID" value="NZ_JACCAB010000001.1"/>
</dbReference>
<evidence type="ECO:0000256" key="4">
    <source>
        <dbReference type="RuleBase" id="RU361161"/>
    </source>
</evidence>
<dbReference type="Gene3D" id="3.40.50.1700">
    <property type="entry name" value="Glycoside hydrolase family 3 C-terminal domain"/>
    <property type="match status" value="1"/>
</dbReference>
<dbReference type="PRINTS" id="PR00133">
    <property type="entry name" value="GLHYDRLASE3"/>
</dbReference>
<dbReference type="Gene3D" id="2.60.120.260">
    <property type="entry name" value="Galactose-binding domain-like"/>
    <property type="match status" value="1"/>
</dbReference>
<dbReference type="EC" id="3.2.1.21" evidence="6"/>
<dbReference type="SUPFAM" id="SSF52279">
    <property type="entry name" value="Beta-D-glucan exohydrolase, C-terminal domain"/>
    <property type="match status" value="1"/>
</dbReference>
<evidence type="ECO:0000259" key="5">
    <source>
        <dbReference type="SMART" id="SM01217"/>
    </source>
</evidence>
<keyword evidence="3" id="KW-0119">Carbohydrate metabolism</keyword>
<dbReference type="PANTHER" id="PTHR42715">
    <property type="entry name" value="BETA-GLUCOSIDASE"/>
    <property type="match status" value="1"/>
</dbReference>
<dbReference type="AlphaFoldDB" id="A0A852WHD6"/>
<evidence type="ECO:0000256" key="1">
    <source>
        <dbReference type="ARBA" id="ARBA00005336"/>
    </source>
</evidence>
<keyword evidence="2 4" id="KW-0378">Hydrolase</keyword>
<dbReference type="Gene3D" id="2.60.40.10">
    <property type="entry name" value="Immunoglobulins"/>
    <property type="match status" value="1"/>
</dbReference>
<dbReference type="PANTHER" id="PTHR42715:SF10">
    <property type="entry name" value="BETA-GLUCOSIDASE"/>
    <property type="match status" value="1"/>
</dbReference>
<dbReference type="InterPro" id="IPR026891">
    <property type="entry name" value="Fn3-like"/>
</dbReference>
<dbReference type="InterPro" id="IPR036881">
    <property type="entry name" value="Glyco_hydro_3_C_sf"/>
</dbReference>
<dbReference type="Pfam" id="PF01915">
    <property type="entry name" value="Glyco_hydro_3_C"/>
    <property type="match status" value="1"/>
</dbReference>
<dbReference type="InterPro" id="IPR013783">
    <property type="entry name" value="Ig-like_fold"/>
</dbReference>
<gene>
    <name evidence="6" type="ORF">BJ986_001448</name>
</gene>
<evidence type="ECO:0000313" key="6">
    <source>
        <dbReference type="EMBL" id="NYG06961.1"/>
    </source>
</evidence>
<feature type="domain" description="Fibronectin type III-like" evidence="5">
    <location>
        <begin position="753"/>
        <end position="820"/>
    </location>
</feature>
<proteinExistence type="inferred from homology"/>
<dbReference type="PROSITE" id="PS00775">
    <property type="entry name" value="GLYCOSYL_HYDROL_F3"/>
    <property type="match status" value="1"/>
</dbReference>
<dbReference type="InterPro" id="IPR001764">
    <property type="entry name" value="Glyco_hydro_3_N"/>
</dbReference>
<dbReference type="SUPFAM" id="SSF51445">
    <property type="entry name" value="(Trans)glycosidases"/>
    <property type="match status" value="1"/>
</dbReference>
<dbReference type="InterPro" id="IPR019800">
    <property type="entry name" value="Glyco_hydro_3_AS"/>
</dbReference>
<dbReference type="InterPro" id="IPR050288">
    <property type="entry name" value="Cellulose_deg_GH3"/>
</dbReference>
<name>A0A852WHD6_9MICO</name>
<dbReference type="InterPro" id="IPR017853">
    <property type="entry name" value="GH"/>
</dbReference>
<dbReference type="GO" id="GO:0005975">
    <property type="term" value="P:carbohydrate metabolic process"/>
    <property type="evidence" value="ECO:0007669"/>
    <property type="project" value="InterPro"/>
</dbReference>
<comment type="similarity">
    <text evidence="1 4">Belongs to the glycosyl hydrolase 3 family.</text>
</comment>
<comment type="caution">
    <text evidence="6">The sequence shown here is derived from an EMBL/GenBank/DDBJ whole genome shotgun (WGS) entry which is preliminary data.</text>
</comment>
<accession>A0A852WHD6</accession>
<keyword evidence="7" id="KW-1185">Reference proteome</keyword>
<dbReference type="Gene3D" id="3.20.20.300">
    <property type="entry name" value="Glycoside hydrolase, family 3, N-terminal domain"/>
    <property type="match status" value="1"/>
</dbReference>
<evidence type="ECO:0000256" key="2">
    <source>
        <dbReference type="ARBA" id="ARBA00022801"/>
    </source>
</evidence>
<dbReference type="Proteomes" id="UP000573599">
    <property type="component" value="Unassembled WGS sequence"/>
</dbReference>
<dbReference type="EMBL" id="JACCAB010000001">
    <property type="protein sequence ID" value="NYG06961.1"/>
    <property type="molecule type" value="Genomic_DNA"/>
</dbReference>
<evidence type="ECO:0000256" key="3">
    <source>
        <dbReference type="ARBA" id="ARBA00023277"/>
    </source>
</evidence>
<dbReference type="SMART" id="SM01217">
    <property type="entry name" value="Fn3_like"/>
    <property type="match status" value="1"/>
</dbReference>
<dbReference type="InterPro" id="IPR036962">
    <property type="entry name" value="Glyco_hydro_3_N_sf"/>
</dbReference>
<evidence type="ECO:0000313" key="7">
    <source>
        <dbReference type="Proteomes" id="UP000573599"/>
    </source>
</evidence>
<keyword evidence="4 6" id="KW-0326">Glycosidase</keyword>
<protein>
    <submittedName>
        <fullName evidence="6">Beta-glucosidase</fullName>
        <ecNumber evidence="6">3.2.1.21</ecNumber>
    </submittedName>
</protein>
<dbReference type="Pfam" id="PF00933">
    <property type="entry name" value="Glyco_hydro_3"/>
    <property type="match status" value="1"/>
</dbReference>
<dbReference type="InterPro" id="IPR002772">
    <property type="entry name" value="Glyco_hydro_3_C"/>
</dbReference>
<sequence>MTSTDLTDFPALVANLDLETKVRLLTGATSFTLHGEDSIGLAPMAFSDGPTGVRGLKFTGGEQVALFPNATLLASAWSEDTAHEVGEMLAQEAQRQQIHVVLGPTINLHRSPLGGRLFEAYSEDPLLTGRLAAAYVKGLQGQGIGACLKHLVANESETLRNYMNSVVSEEALREVYLLPFEIAVDDANPWSIMAAYNDVNGVPATEQDHVNNEVVKGEWGWDGLLMSDWFATKTSAPAALGGLDLVMPGPDGPWGAALVADVEAGAVPESVIDEHVCRLLRLAERVGALGGPDAHRVWPTDSWAPDAPARREQLRRLATDGMVVLRNKGGALPLTAASATSGTVALIGRHAVETVCMGGGSAQVNPPYQVSIAQGLRAAIGDRLTVVDGVEVRERPLPAAPDSISDPVTGAPGMQVEHLDADGVVMLSEHVDGADVTTGFDETPPRPTEQLRLRARLAKGGRVRLGALGTGRWRVSLDGADLGGADLVAGGADPGEGMFKPPHWTADVDAAPGALVEAVLTILRTEPQPGPDGKLSTLSHVLASGMGVKSLVVAPVPAPTDEVIEAAVAAARDAETAVVVVGLTPEQETEGTDKSTLALPGDQDRLVSAVAAAAARTVVVLNAATPVLMPWAEDVDAILVVGLPGQEGGHAVADALLGLREPAGRLVTSWPAADGAAPAWVVEPTDLQLEYTDGVFIGYRGFHAGHAEPPAHWLGAGDGYGSWEYESAELTGTDTGVTVRVTVRNTSDRESREVVQAYFQPDEADQPVRLVGWGTATVPAGGHADVEVTTDARLWRRWDTAAGTWGAPLSGGELLVARGLGDIRSRLPLA</sequence>
<reference evidence="6 7" key="1">
    <citation type="submission" date="2020-07" db="EMBL/GenBank/DDBJ databases">
        <title>Sequencing the genomes of 1000 actinobacteria strains.</title>
        <authorList>
            <person name="Klenk H.-P."/>
        </authorList>
    </citation>
    <scope>NUCLEOTIDE SEQUENCE [LARGE SCALE GENOMIC DNA]</scope>
    <source>
        <strain evidence="6 7">DSM 23987</strain>
    </source>
</reference>